<dbReference type="RefSeq" id="WP_185015692.1">
    <property type="nucleotide sequence ID" value="NZ_AYKH01000040.1"/>
</dbReference>
<feature type="signal peptide" evidence="1">
    <location>
        <begin position="1"/>
        <end position="24"/>
    </location>
</feature>
<name>A0A423PHA6_9GAMM</name>
<keyword evidence="1" id="KW-0732">Signal</keyword>
<dbReference type="Pfam" id="PF07883">
    <property type="entry name" value="Cupin_2"/>
    <property type="match status" value="1"/>
</dbReference>
<keyword evidence="4" id="KW-1185">Reference proteome</keyword>
<dbReference type="InterPro" id="IPR013096">
    <property type="entry name" value="Cupin_2"/>
</dbReference>
<dbReference type="EMBL" id="AYKH01000040">
    <property type="protein sequence ID" value="ROO24970.1"/>
    <property type="molecule type" value="Genomic_DNA"/>
</dbReference>
<organism evidence="3 4">
    <name type="scientific">Salinisphaera orenii MK-B5</name>
    <dbReference type="NCBI Taxonomy" id="856730"/>
    <lineage>
        <taxon>Bacteria</taxon>
        <taxon>Pseudomonadati</taxon>
        <taxon>Pseudomonadota</taxon>
        <taxon>Gammaproteobacteria</taxon>
        <taxon>Salinisphaerales</taxon>
        <taxon>Salinisphaeraceae</taxon>
        <taxon>Salinisphaera</taxon>
    </lineage>
</organism>
<evidence type="ECO:0000259" key="2">
    <source>
        <dbReference type="Pfam" id="PF07883"/>
    </source>
</evidence>
<protein>
    <submittedName>
        <fullName evidence="3">Cupin</fullName>
    </submittedName>
</protein>
<evidence type="ECO:0000313" key="4">
    <source>
        <dbReference type="Proteomes" id="UP000283993"/>
    </source>
</evidence>
<comment type="caution">
    <text evidence="3">The sequence shown here is derived from an EMBL/GenBank/DDBJ whole genome shotgun (WGS) entry which is preliminary data.</text>
</comment>
<sequence>MRSIIRSVCLALGIAMLAATPALAGSEFRITDADGIEWQSGPGSLPEGAQMKVLAGDPGAEGPFVVRFRFPADFKVAWHTHPMTENLTLISGAAKHETKMDEAPTDLAPGDFIHLPKNTAHKVWTLDEPAVLQLTAVGPFEIEYLDPADDPRSDD</sequence>
<dbReference type="InterPro" id="IPR014710">
    <property type="entry name" value="RmlC-like_jellyroll"/>
</dbReference>
<gene>
    <name evidence="3" type="ORF">SAOR_13385</name>
</gene>
<accession>A0A423PHA6</accession>
<reference evidence="3 4" key="1">
    <citation type="submission" date="2013-10" db="EMBL/GenBank/DDBJ databases">
        <title>Salinisphaera orenii MK-B5 Genome Sequencing.</title>
        <authorList>
            <person name="Lai Q."/>
            <person name="Li C."/>
            <person name="Shao Z."/>
        </authorList>
    </citation>
    <scope>NUCLEOTIDE SEQUENCE [LARGE SCALE GENOMIC DNA]</scope>
    <source>
        <strain evidence="3 4">MK-B5</strain>
    </source>
</reference>
<dbReference type="AlphaFoldDB" id="A0A423PHA6"/>
<feature type="chain" id="PRO_5019537032" evidence="1">
    <location>
        <begin position="25"/>
        <end position="155"/>
    </location>
</feature>
<evidence type="ECO:0000256" key="1">
    <source>
        <dbReference type="SAM" id="SignalP"/>
    </source>
</evidence>
<dbReference type="SUPFAM" id="SSF51182">
    <property type="entry name" value="RmlC-like cupins"/>
    <property type="match status" value="1"/>
</dbReference>
<dbReference type="Proteomes" id="UP000283993">
    <property type="component" value="Unassembled WGS sequence"/>
</dbReference>
<feature type="domain" description="Cupin type-2" evidence="2">
    <location>
        <begin position="69"/>
        <end position="132"/>
    </location>
</feature>
<proteinExistence type="predicted"/>
<dbReference type="CDD" id="cd06989">
    <property type="entry name" value="cupin_DRT102"/>
    <property type="match status" value="1"/>
</dbReference>
<dbReference type="InterPro" id="IPR011051">
    <property type="entry name" value="RmlC_Cupin_sf"/>
</dbReference>
<dbReference type="Gene3D" id="2.60.120.10">
    <property type="entry name" value="Jelly Rolls"/>
    <property type="match status" value="1"/>
</dbReference>
<evidence type="ECO:0000313" key="3">
    <source>
        <dbReference type="EMBL" id="ROO24970.1"/>
    </source>
</evidence>